<dbReference type="PATRIC" id="fig|717774.3.peg.1305"/>
<protein>
    <submittedName>
        <fullName evidence="2">Uncharacterized protein</fullName>
    </submittedName>
</protein>
<dbReference type="RefSeq" id="WP_013660434.1">
    <property type="nucleotide sequence ID" value="NC_015276.1"/>
</dbReference>
<reference evidence="2 3" key="1">
    <citation type="journal article" date="2012" name="Stand. Genomic Sci.">
        <title>Complete genome sequence of the melanogenic marine bacterium Marinomonas mediterranea type strain (MMB-1(T)).</title>
        <authorList>
            <person name="Lucas-Elio P."/>
            <person name="Goodwin L."/>
            <person name="Woyke T."/>
            <person name="Pitluck S."/>
            <person name="Nolan M."/>
            <person name="Kyrpides N.C."/>
            <person name="Detter J.C."/>
            <person name="Copeland A."/>
            <person name="Teshima H."/>
            <person name="Bruce D."/>
            <person name="Detter C."/>
            <person name="Tapia R."/>
            <person name="Han S."/>
            <person name="Land M.L."/>
            <person name="Ivanova N."/>
            <person name="Mikhailova N."/>
            <person name="Johnston A.W."/>
            <person name="Sanchez-Amat A."/>
        </authorList>
    </citation>
    <scope>NUCLEOTIDE SEQUENCE [LARGE SCALE GENOMIC DNA]</scope>
    <source>
        <strain evidence="3">ATCC 700492 / JCM 21426 / NBRC 103028 / MMB-1</strain>
    </source>
</reference>
<dbReference type="EMBL" id="CP002583">
    <property type="protein sequence ID" value="ADZ90529.1"/>
    <property type="molecule type" value="Genomic_DNA"/>
</dbReference>
<organism evidence="2 3">
    <name type="scientific">Marinomonas mediterranea (strain ATCC 700492 / JCM 21426 / NBRC 103028 / MMB-1)</name>
    <dbReference type="NCBI Taxonomy" id="717774"/>
    <lineage>
        <taxon>Bacteria</taxon>
        <taxon>Pseudomonadati</taxon>
        <taxon>Pseudomonadota</taxon>
        <taxon>Gammaproteobacteria</taxon>
        <taxon>Oceanospirillales</taxon>
        <taxon>Oceanospirillaceae</taxon>
        <taxon>Marinomonas</taxon>
    </lineage>
</organism>
<dbReference type="Proteomes" id="UP000001062">
    <property type="component" value="Chromosome"/>
</dbReference>
<evidence type="ECO:0000313" key="2">
    <source>
        <dbReference type="EMBL" id="ADZ90529.1"/>
    </source>
</evidence>
<dbReference type="HOGENOM" id="CLU_2991419_0_0_6"/>
<dbReference type="STRING" id="717774.Marme_1256"/>
<feature type="compositionally biased region" description="Polar residues" evidence="1">
    <location>
        <begin position="46"/>
        <end position="57"/>
    </location>
</feature>
<evidence type="ECO:0000313" key="3">
    <source>
        <dbReference type="Proteomes" id="UP000001062"/>
    </source>
</evidence>
<sequence length="57" mass="6080">MSDIDVNTLLSEDKNSKKSLGDKLIWVAPVLEELETDKTRSGGGTATETPFNPGVSS</sequence>
<proteinExistence type="predicted"/>
<feature type="region of interest" description="Disordered" evidence="1">
    <location>
        <begin position="35"/>
        <end position="57"/>
    </location>
</feature>
<gene>
    <name evidence="2" type="ordered locus">Marme_1256</name>
</gene>
<dbReference type="KEGG" id="mme:Marme_1256"/>
<dbReference type="AlphaFoldDB" id="F2JVI5"/>
<keyword evidence="3" id="KW-1185">Reference proteome</keyword>
<name>F2JVI5_MARM1</name>
<evidence type="ECO:0000256" key="1">
    <source>
        <dbReference type="SAM" id="MobiDB-lite"/>
    </source>
</evidence>
<accession>F2JVI5</accession>